<dbReference type="GO" id="GO:0000156">
    <property type="term" value="F:phosphorelay response regulator activity"/>
    <property type="evidence" value="ECO:0007669"/>
    <property type="project" value="TreeGrafter"/>
</dbReference>
<comment type="catalytic activity">
    <reaction evidence="1">
        <text>ATP + protein L-histidine = ADP + protein N-phospho-L-histidine.</text>
        <dbReference type="EC" id="2.7.13.3"/>
    </reaction>
</comment>
<dbReference type="PROSITE" id="PS50113">
    <property type="entry name" value="PAC"/>
    <property type="match status" value="1"/>
</dbReference>
<dbReference type="SMART" id="SM00387">
    <property type="entry name" value="HATPase_c"/>
    <property type="match status" value="1"/>
</dbReference>
<dbReference type="SUPFAM" id="SSF47384">
    <property type="entry name" value="Homodimeric domain of signal transducing histidine kinase"/>
    <property type="match status" value="1"/>
</dbReference>
<dbReference type="SMART" id="SM00304">
    <property type="entry name" value="HAMP"/>
    <property type="match status" value="1"/>
</dbReference>
<dbReference type="InterPro" id="IPR003594">
    <property type="entry name" value="HATPase_dom"/>
</dbReference>
<reference evidence="19 21" key="1">
    <citation type="submission" date="2015-05" db="EMBL/GenBank/DDBJ databases">
        <title>Genome assembly of Archangium gephyra DSM 2261.</title>
        <authorList>
            <person name="Sharma G."/>
            <person name="Subramanian S."/>
        </authorList>
    </citation>
    <scope>NUCLEOTIDE SEQUENCE [LARGE SCALE GENOMIC DNA]</scope>
    <source>
        <strain evidence="19 21">DSM 2261</strain>
    </source>
</reference>
<dbReference type="InterPro" id="IPR005467">
    <property type="entry name" value="His_kinase_dom"/>
</dbReference>
<dbReference type="CDD" id="cd00130">
    <property type="entry name" value="PAS"/>
    <property type="match status" value="1"/>
</dbReference>
<dbReference type="Proteomes" id="UP000035579">
    <property type="component" value="Chromosome"/>
</dbReference>
<evidence type="ECO:0000313" key="19">
    <source>
        <dbReference type="EMBL" id="AKJ03209.1"/>
    </source>
</evidence>
<feature type="domain" description="HAMP" evidence="18">
    <location>
        <begin position="306"/>
        <end position="358"/>
    </location>
</feature>
<keyword evidence="4" id="KW-1003">Cell membrane</keyword>
<dbReference type="Pfam" id="PF00512">
    <property type="entry name" value="HisKA"/>
    <property type="match status" value="1"/>
</dbReference>
<feature type="domain" description="PAC" evidence="17">
    <location>
        <begin position="451"/>
        <end position="503"/>
    </location>
</feature>
<dbReference type="PANTHER" id="PTHR42878:SF7">
    <property type="entry name" value="SENSOR HISTIDINE KINASE GLRK"/>
    <property type="match status" value="1"/>
</dbReference>
<evidence type="ECO:0000256" key="9">
    <source>
        <dbReference type="ARBA" id="ARBA00022777"/>
    </source>
</evidence>
<dbReference type="Pfam" id="PF13185">
    <property type="entry name" value="GAF_2"/>
    <property type="match status" value="1"/>
</dbReference>
<dbReference type="CDD" id="cd18773">
    <property type="entry name" value="PDC1_HK_sensor"/>
    <property type="match status" value="1"/>
</dbReference>
<feature type="transmembrane region" description="Helical" evidence="14">
    <location>
        <begin position="6"/>
        <end position="27"/>
    </location>
</feature>
<dbReference type="InterPro" id="IPR003661">
    <property type="entry name" value="HisK_dim/P_dom"/>
</dbReference>
<organism evidence="19 21">
    <name type="scientific">Archangium gephyra</name>
    <dbReference type="NCBI Taxonomy" id="48"/>
    <lineage>
        <taxon>Bacteria</taxon>
        <taxon>Pseudomonadati</taxon>
        <taxon>Myxococcota</taxon>
        <taxon>Myxococcia</taxon>
        <taxon>Myxococcales</taxon>
        <taxon>Cystobacterineae</taxon>
        <taxon>Archangiaceae</taxon>
        <taxon>Archangium</taxon>
    </lineage>
</organism>
<keyword evidence="9 19" id="KW-0418">Kinase</keyword>
<dbReference type="InterPro" id="IPR003018">
    <property type="entry name" value="GAF"/>
</dbReference>
<keyword evidence="8" id="KW-0547">Nucleotide-binding</keyword>
<comment type="subcellular location">
    <subcellularLocation>
        <location evidence="2">Cell membrane</location>
        <topology evidence="2">Multi-pass membrane protein</topology>
    </subcellularLocation>
</comment>
<proteinExistence type="predicted"/>
<dbReference type="SUPFAM" id="SSF55781">
    <property type="entry name" value="GAF domain-like"/>
    <property type="match status" value="1"/>
</dbReference>
<dbReference type="SUPFAM" id="SSF158472">
    <property type="entry name" value="HAMP domain-like"/>
    <property type="match status" value="1"/>
</dbReference>
<dbReference type="KEGG" id="age:AA314_04835"/>
<dbReference type="Gene3D" id="6.10.340.10">
    <property type="match status" value="1"/>
</dbReference>
<keyword evidence="5" id="KW-0597">Phosphoprotein</keyword>
<dbReference type="SUPFAM" id="SSF55785">
    <property type="entry name" value="PYP-like sensor domain (PAS domain)"/>
    <property type="match status" value="1"/>
</dbReference>
<evidence type="ECO:0000259" key="18">
    <source>
        <dbReference type="PROSITE" id="PS50885"/>
    </source>
</evidence>
<evidence type="ECO:0000256" key="7">
    <source>
        <dbReference type="ARBA" id="ARBA00022692"/>
    </source>
</evidence>
<evidence type="ECO:0000256" key="12">
    <source>
        <dbReference type="ARBA" id="ARBA00023012"/>
    </source>
</evidence>
<dbReference type="InterPro" id="IPR036890">
    <property type="entry name" value="HATPase_C_sf"/>
</dbReference>
<dbReference type="SMART" id="SM00091">
    <property type="entry name" value="PAS"/>
    <property type="match status" value="1"/>
</dbReference>
<dbReference type="InterPro" id="IPR050351">
    <property type="entry name" value="BphY/WalK/GraS-like"/>
</dbReference>
<dbReference type="RefSeq" id="WP_047857334.1">
    <property type="nucleotide sequence ID" value="NZ_CP011509.1"/>
</dbReference>
<dbReference type="InterPro" id="IPR003660">
    <property type="entry name" value="HAMP_dom"/>
</dbReference>
<keyword evidence="12" id="KW-0902">Two-component regulatory system</keyword>
<evidence type="ECO:0000256" key="11">
    <source>
        <dbReference type="ARBA" id="ARBA00022989"/>
    </source>
</evidence>
<dbReference type="GO" id="GO:0005886">
    <property type="term" value="C:plasma membrane"/>
    <property type="evidence" value="ECO:0007669"/>
    <property type="project" value="UniProtKB-SubCell"/>
</dbReference>
<evidence type="ECO:0000256" key="10">
    <source>
        <dbReference type="ARBA" id="ARBA00022840"/>
    </source>
</evidence>
<dbReference type="Gene3D" id="3.30.565.10">
    <property type="entry name" value="Histidine kinase-like ATPase, C-terminal domain"/>
    <property type="match status" value="1"/>
</dbReference>
<dbReference type="CDD" id="cd00075">
    <property type="entry name" value="HATPase"/>
    <property type="match status" value="1"/>
</dbReference>
<keyword evidence="11 14" id="KW-1133">Transmembrane helix</keyword>
<evidence type="ECO:0000256" key="14">
    <source>
        <dbReference type="SAM" id="Phobius"/>
    </source>
</evidence>
<dbReference type="NCBIfam" id="TIGR00229">
    <property type="entry name" value="sensory_box"/>
    <property type="match status" value="1"/>
</dbReference>
<dbReference type="InterPro" id="IPR033479">
    <property type="entry name" value="dCache_1"/>
</dbReference>
<evidence type="ECO:0000256" key="5">
    <source>
        <dbReference type="ARBA" id="ARBA00022553"/>
    </source>
</evidence>
<dbReference type="SMART" id="SM00388">
    <property type="entry name" value="HisKA"/>
    <property type="match status" value="1"/>
</dbReference>
<dbReference type="InterPro" id="IPR036097">
    <property type="entry name" value="HisK_dim/P_sf"/>
</dbReference>
<evidence type="ECO:0000313" key="22">
    <source>
        <dbReference type="Proteomes" id="UP000256345"/>
    </source>
</evidence>
<dbReference type="Pfam" id="PF00672">
    <property type="entry name" value="HAMP"/>
    <property type="match status" value="1"/>
</dbReference>
<evidence type="ECO:0000256" key="2">
    <source>
        <dbReference type="ARBA" id="ARBA00004651"/>
    </source>
</evidence>
<evidence type="ECO:0000259" key="15">
    <source>
        <dbReference type="PROSITE" id="PS50109"/>
    </source>
</evidence>
<dbReference type="PROSITE" id="PS50109">
    <property type="entry name" value="HIS_KIN"/>
    <property type="match status" value="1"/>
</dbReference>
<protein>
    <recommendedName>
        <fullName evidence="3">histidine kinase</fullName>
        <ecNumber evidence="3">2.7.13.3</ecNumber>
    </recommendedName>
</protein>
<dbReference type="PROSITE" id="PS50112">
    <property type="entry name" value="PAS"/>
    <property type="match status" value="1"/>
</dbReference>
<evidence type="ECO:0000256" key="13">
    <source>
        <dbReference type="ARBA" id="ARBA00023136"/>
    </source>
</evidence>
<dbReference type="Proteomes" id="UP000256345">
    <property type="component" value="Unassembled WGS sequence"/>
</dbReference>
<dbReference type="InterPro" id="IPR000014">
    <property type="entry name" value="PAS"/>
</dbReference>
<accession>A0AAC8Q9G0</accession>
<evidence type="ECO:0000256" key="3">
    <source>
        <dbReference type="ARBA" id="ARBA00012438"/>
    </source>
</evidence>
<dbReference type="InterPro" id="IPR013656">
    <property type="entry name" value="PAS_4"/>
</dbReference>
<evidence type="ECO:0000259" key="16">
    <source>
        <dbReference type="PROSITE" id="PS50112"/>
    </source>
</evidence>
<dbReference type="InterPro" id="IPR004358">
    <property type="entry name" value="Sig_transdc_His_kin-like_C"/>
</dbReference>
<dbReference type="CDD" id="cd00082">
    <property type="entry name" value="HisKA"/>
    <property type="match status" value="1"/>
</dbReference>
<dbReference type="GO" id="GO:0000155">
    <property type="term" value="F:phosphorelay sensor kinase activity"/>
    <property type="evidence" value="ECO:0007669"/>
    <property type="project" value="InterPro"/>
</dbReference>
<dbReference type="Pfam" id="PF02518">
    <property type="entry name" value="HATPase_c"/>
    <property type="match status" value="1"/>
</dbReference>
<keyword evidence="22" id="KW-1185">Reference proteome</keyword>
<dbReference type="AlphaFoldDB" id="A0AAC8Q9G0"/>
<dbReference type="SUPFAM" id="SSF55874">
    <property type="entry name" value="ATPase domain of HSP90 chaperone/DNA topoisomerase II/histidine kinase"/>
    <property type="match status" value="1"/>
</dbReference>
<dbReference type="GO" id="GO:0030295">
    <property type="term" value="F:protein kinase activator activity"/>
    <property type="evidence" value="ECO:0007669"/>
    <property type="project" value="TreeGrafter"/>
</dbReference>
<dbReference type="Pfam" id="PF08448">
    <property type="entry name" value="PAS_4"/>
    <property type="match status" value="1"/>
</dbReference>
<keyword evidence="7 14" id="KW-0812">Transmembrane</keyword>
<dbReference type="CDD" id="cd06225">
    <property type="entry name" value="HAMP"/>
    <property type="match status" value="1"/>
</dbReference>
<feature type="domain" description="Histidine kinase" evidence="15">
    <location>
        <begin position="685"/>
        <end position="899"/>
    </location>
</feature>
<evidence type="ECO:0000256" key="4">
    <source>
        <dbReference type="ARBA" id="ARBA00022475"/>
    </source>
</evidence>
<dbReference type="InterPro" id="IPR029016">
    <property type="entry name" value="GAF-like_dom_sf"/>
</dbReference>
<evidence type="ECO:0000256" key="6">
    <source>
        <dbReference type="ARBA" id="ARBA00022679"/>
    </source>
</evidence>
<feature type="transmembrane region" description="Helical" evidence="14">
    <location>
        <begin position="287"/>
        <end position="308"/>
    </location>
</feature>
<dbReference type="InterPro" id="IPR035965">
    <property type="entry name" value="PAS-like_dom_sf"/>
</dbReference>
<dbReference type="Pfam" id="PF02743">
    <property type="entry name" value="dCache_1"/>
    <property type="match status" value="1"/>
</dbReference>
<dbReference type="Gene3D" id="1.10.287.130">
    <property type="match status" value="1"/>
</dbReference>
<dbReference type="InterPro" id="IPR000700">
    <property type="entry name" value="PAS-assoc_C"/>
</dbReference>
<sequence>MLHLRIHAKLLVAFIIVLLPVLGLLLVDLLSDLERTREDILDVQFMTAQAVAGQASETLDAAISFGWAVSQDPLLRTLDPKQLDPHLKELASQSPLYDSVAVFDTRGVNRGWSNPTVPDEPRLWIGDRPYFQKVLATNAPVISEVLELRRPIRTGLLVSTPIRGADGQPIAVFNVVLRTDLLEQRYAGARLQPGQALFLADQNGRLAFHTGNPELSFEESNAYARFEPLQAALRGKPSRLAGFTSPLQGDERLGAFVPVPRYPWAVGVTIPTDVAMAPLHERARTRLAAFGCILLLNVALAAVLARFYSRPVRQLRSAAQALGRGEMGRRVSISTGDELEELGTSFNEMAAHLARRQVEVDALRAQAEHQAQQLAAIIASVPDAIFLTTPEGRLVDANPAGLRMLGLKERSELGGSSAGALLLQDVRHPDGHPMAPEELPIRRALAGETFTDVEVLLRGRDGQDRLLSVHGAPVRDSSGQLILGEVVVRDITRRRKEEQELSRMFERELALSRIGQALVSEMELERIARVVIEQSLHALGADGIGLWLADPEREELALISSHQLTVAVVEGLRRIPFDAPLLTAKAAREERIQVVEDVLEGGAPPRSGWLAREGGYRGMVAVPLHAQERLVGVMSYFTREPRPVSPRALEFHAMVGRLFAVAIEKARLFQELRAALRLREEFMSAAAHELKTPVTSIQTWAELLLNLEVLTPRQQKGLNIIARNTRRISRLVEHLFAAVRMAPGPPKLERQRFDLHALVKEQAEKFARTTENPIRIETMEALFIHAERQLLGEVVAHLLENAVRYSPPGGAVELRVKRVGGEAVVSVQDQGPGIPPERQPHVFEPLYEPLPPGAPGYTGVVYLGLHLSRQIIEAHGGRIWLESHPGEGSTFCFSLPLSPTSAEEDSHTYS</sequence>
<dbReference type="PRINTS" id="PR00344">
    <property type="entry name" value="BCTRLSENSOR"/>
</dbReference>
<evidence type="ECO:0000256" key="1">
    <source>
        <dbReference type="ARBA" id="ARBA00000085"/>
    </source>
</evidence>
<dbReference type="Gene3D" id="3.30.450.40">
    <property type="match status" value="1"/>
</dbReference>
<reference evidence="20 22" key="2">
    <citation type="submission" date="2018-08" db="EMBL/GenBank/DDBJ databases">
        <title>Genomic Encyclopedia of Archaeal and Bacterial Type Strains, Phase II (KMG-II): from individual species to whole genera.</title>
        <authorList>
            <person name="Goeker M."/>
        </authorList>
    </citation>
    <scope>NUCLEOTIDE SEQUENCE [LARGE SCALE GENOMIC DNA]</scope>
    <source>
        <strain evidence="20 22">DSM 2261</strain>
    </source>
</reference>
<dbReference type="Gene3D" id="3.30.450.20">
    <property type="entry name" value="PAS domain"/>
    <property type="match status" value="3"/>
</dbReference>
<evidence type="ECO:0000256" key="8">
    <source>
        <dbReference type="ARBA" id="ARBA00022741"/>
    </source>
</evidence>
<dbReference type="EMBL" id="QUMU01000018">
    <property type="protein sequence ID" value="REG22917.1"/>
    <property type="molecule type" value="Genomic_DNA"/>
</dbReference>
<keyword evidence="10" id="KW-0067">ATP-binding</keyword>
<dbReference type="PROSITE" id="PS50885">
    <property type="entry name" value="HAMP"/>
    <property type="match status" value="1"/>
</dbReference>
<dbReference type="GO" id="GO:0007234">
    <property type="term" value="P:osmosensory signaling via phosphorelay pathway"/>
    <property type="evidence" value="ECO:0007669"/>
    <property type="project" value="TreeGrafter"/>
</dbReference>
<name>A0AAC8Q9G0_9BACT</name>
<keyword evidence="6" id="KW-0808">Transferase</keyword>
<dbReference type="EC" id="2.7.13.3" evidence="3"/>
<feature type="domain" description="PAS" evidence="16">
    <location>
        <begin position="370"/>
        <end position="448"/>
    </location>
</feature>
<evidence type="ECO:0000313" key="21">
    <source>
        <dbReference type="Proteomes" id="UP000035579"/>
    </source>
</evidence>
<dbReference type="EMBL" id="CP011509">
    <property type="protein sequence ID" value="AKJ03209.1"/>
    <property type="molecule type" value="Genomic_DNA"/>
</dbReference>
<evidence type="ECO:0000313" key="20">
    <source>
        <dbReference type="EMBL" id="REG22917.1"/>
    </source>
</evidence>
<evidence type="ECO:0000259" key="17">
    <source>
        <dbReference type="PROSITE" id="PS50113"/>
    </source>
</evidence>
<gene>
    <name evidence="19" type="ORF">AA314_04835</name>
    <name evidence="20" type="ORF">ATI61_118122</name>
</gene>
<dbReference type="CDD" id="cd18774">
    <property type="entry name" value="PDC2_HK_sensor"/>
    <property type="match status" value="1"/>
</dbReference>
<dbReference type="SMART" id="SM00065">
    <property type="entry name" value="GAF"/>
    <property type="match status" value="1"/>
</dbReference>
<keyword evidence="13 14" id="KW-0472">Membrane</keyword>
<dbReference type="PANTHER" id="PTHR42878">
    <property type="entry name" value="TWO-COMPONENT HISTIDINE KINASE"/>
    <property type="match status" value="1"/>
</dbReference>